<gene>
    <name evidence="1" type="ORF">CR513_55818</name>
</gene>
<dbReference type="Proteomes" id="UP000257109">
    <property type="component" value="Unassembled WGS sequence"/>
</dbReference>
<organism evidence="1 2">
    <name type="scientific">Mucuna pruriens</name>
    <name type="common">Velvet bean</name>
    <name type="synonym">Dolichos pruriens</name>
    <dbReference type="NCBI Taxonomy" id="157652"/>
    <lineage>
        <taxon>Eukaryota</taxon>
        <taxon>Viridiplantae</taxon>
        <taxon>Streptophyta</taxon>
        <taxon>Embryophyta</taxon>
        <taxon>Tracheophyta</taxon>
        <taxon>Spermatophyta</taxon>
        <taxon>Magnoliopsida</taxon>
        <taxon>eudicotyledons</taxon>
        <taxon>Gunneridae</taxon>
        <taxon>Pentapetalae</taxon>
        <taxon>rosids</taxon>
        <taxon>fabids</taxon>
        <taxon>Fabales</taxon>
        <taxon>Fabaceae</taxon>
        <taxon>Papilionoideae</taxon>
        <taxon>50 kb inversion clade</taxon>
        <taxon>NPAAA clade</taxon>
        <taxon>indigoferoid/millettioid clade</taxon>
        <taxon>Phaseoleae</taxon>
        <taxon>Mucuna</taxon>
    </lineage>
</organism>
<feature type="non-terminal residue" evidence="1">
    <location>
        <position position="1"/>
    </location>
</feature>
<protein>
    <submittedName>
        <fullName evidence="1">Uncharacterized protein</fullName>
    </submittedName>
</protein>
<dbReference type="AlphaFoldDB" id="A0A371EHJ0"/>
<accession>A0A371EHJ0</accession>
<reference evidence="1" key="1">
    <citation type="submission" date="2018-05" db="EMBL/GenBank/DDBJ databases">
        <title>Draft genome of Mucuna pruriens seed.</title>
        <authorList>
            <person name="Nnadi N.E."/>
            <person name="Vos R."/>
            <person name="Hasami M.H."/>
            <person name="Devisetty U.K."/>
            <person name="Aguiy J.C."/>
        </authorList>
    </citation>
    <scope>NUCLEOTIDE SEQUENCE [LARGE SCALE GENOMIC DNA]</scope>
    <source>
        <strain evidence="1">JCA_2017</strain>
    </source>
</reference>
<proteinExistence type="predicted"/>
<name>A0A371EHJ0_MUCPR</name>
<sequence>MSTLVRNTTLSFSRRYRYEILGLQGKDKMLKSISYRRRRAKQRQIFLTTYKLSSINNNNNNNTFVEPQRHKLKLKKVAVKVKKIMASVLMFMRVGSFRSCTSRSAISATSSPFMIYDESLEMDNLQPSRDASKSDCLQDRALNESTNFDIVLKITLRKSQRL</sequence>
<evidence type="ECO:0000313" key="1">
    <source>
        <dbReference type="EMBL" id="RDX65522.1"/>
    </source>
</evidence>
<dbReference type="EMBL" id="QJKJ01013862">
    <property type="protein sequence ID" value="RDX65522.1"/>
    <property type="molecule type" value="Genomic_DNA"/>
</dbReference>
<evidence type="ECO:0000313" key="2">
    <source>
        <dbReference type="Proteomes" id="UP000257109"/>
    </source>
</evidence>
<dbReference type="OrthoDB" id="1931227at2759"/>
<feature type="non-terminal residue" evidence="1">
    <location>
        <position position="162"/>
    </location>
</feature>
<keyword evidence="2" id="KW-1185">Reference proteome</keyword>
<comment type="caution">
    <text evidence="1">The sequence shown here is derived from an EMBL/GenBank/DDBJ whole genome shotgun (WGS) entry which is preliminary data.</text>
</comment>